<dbReference type="InterPro" id="IPR025110">
    <property type="entry name" value="AMP-bd_C"/>
</dbReference>
<keyword evidence="5" id="KW-1185">Reference proteome</keyword>
<evidence type="ECO:0000259" key="2">
    <source>
        <dbReference type="Pfam" id="PF00501"/>
    </source>
</evidence>
<feature type="coiled-coil region" evidence="1">
    <location>
        <begin position="3"/>
        <end position="32"/>
    </location>
</feature>
<feature type="domain" description="AMP-binding enzyme C-terminal" evidence="3">
    <location>
        <begin position="481"/>
        <end position="550"/>
    </location>
</feature>
<dbReference type="Proteomes" id="UP001596456">
    <property type="component" value="Unassembled WGS sequence"/>
</dbReference>
<sequence>MDIQDSRERIRAQEAEIDRQEAEIDRQAAELIERHPRLIDLIAAGAEANPDGTALVYLRVPDDPDPPTIGYDRFMGLLAAAIRWYRAQGLTQDDTVSVLAPGVPATQVALWAAVEACRAQPLNLLFTREAIAAQLNAVGARLLLVPPPGLPGGLYEKVAGLEREVPTLERIVTLPVDGSVAFGDDVLEPDPDWRATLAAGRDPAQAERVAALYPTGGTTGRPKVAKLTNRSMVAASVASMLSTGTRAEDRLLLGLPLFHVGGAFTGSVPTFAAGAALYIATAAGYRDPKMVQAVWRLVDRHRLTVLGVVPTVLGALCAVPRDGLDISSLRLVGVGAATLPPEVERRFNAIWGGAVRQVYGMTELSGAVAQWPHYRTPDSTAVGPRAALAELAVLADGVLHRDRPGPLGELLVRGPSVFAGYVDPRDTAGAFYRDKAGDEWLRTGDLARIDAAGCVHIAGRLKDVIIRGGHNIDPRMLEDPAAGFPGVALAAAVGRPDAYAGEVPMLFVTSAGPLDAEALARFLQERVDEPPAKPREVVVLPEMPLTPVGKIFKPKLRQIAAERACRDELALALPGVAAAVEAVTEPERGMVVVVRVPGGAEAEETARRALGRLPLAVRVEPG</sequence>
<dbReference type="Pfam" id="PF13193">
    <property type="entry name" value="AMP-binding_C"/>
    <property type="match status" value="1"/>
</dbReference>
<dbReference type="Pfam" id="PF00501">
    <property type="entry name" value="AMP-binding"/>
    <property type="match status" value="1"/>
</dbReference>
<dbReference type="RefSeq" id="WP_377357640.1">
    <property type="nucleotide sequence ID" value="NZ_JBHTCM010000007.1"/>
</dbReference>
<dbReference type="Gene3D" id="3.40.50.12780">
    <property type="entry name" value="N-terminal domain of ligase-like"/>
    <property type="match status" value="1"/>
</dbReference>
<keyword evidence="1" id="KW-0175">Coiled coil</keyword>
<dbReference type="EMBL" id="JBHTCM010000007">
    <property type="protein sequence ID" value="MFC7332900.1"/>
    <property type="molecule type" value="Genomic_DNA"/>
</dbReference>
<name>A0ABW2KU98_9PROT</name>
<dbReference type="SUPFAM" id="SSF56801">
    <property type="entry name" value="Acetyl-CoA synthetase-like"/>
    <property type="match status" value="1"/>
</dbReference>
<dbReference type="InterPro" id="IPR020845">
    <property type="entry name" value="AMP-binding_CS"/>
</dbReference>
<comment type="caution">
    <text evidence="4">The sequence shown here is derived from an EMBL/GenBank/DDBJ whole genome shotgun (WGS) entry which is preliminary data.</text>
</comment>
<proteinExistence type="predicted"/>
<evidence type="ECO:0000256" key="1">
    <source>
        <dbReference type="SAM" id="Coils"/>
    </source>
</evidence>
<dbReference type="Gene3D" id="3.30.300.30">
    <property type="match status" value="1"/>
</dbReference>
<organism evidence="4 5">
    <name type="scientific">Rhodocista pekingensis</name>
    <dbReference type="NCBI Taxonomy" id="201185"/>
    <lineage>
        <taxon>Bacteria</taxon>
        <taxon>Pseudomonadati</taxon>
        <taxon>Pseudomonadota</taxon>
        <taxon>Alphaproteobacteria</taxon>
        <taxon>Rhodospirillales</taxon>
        <taxon>Azospirillaceae</taxon>
        <taxon>Rhodocista</taxon>
    </lineage>
</organism>
<evidence type="ECO:0000259" key="3">
    <source>
        <dbReference type="Pfam" id="PF13193"/>
    </source>
</evidence>
<reference evidence="5" key="1">
    <citation type="journal article" date="2019" name="Int. J. Syst. Evol. Microbiol.">
        <title>The Global Catalogue of Microorganisms (GCM) 10K type strain sequencing project: providing services to taxonomists for standard genome sequencing and annotation.</title>
        <authorList>
            <consortium name="The Broad Institute Genomics Platform"/>
            <consortium name="The Broad Institute Genome Sequencing Center for Infectious Disease"/>
            <person name="Wu L."/>
            <person name="Ma J."/>
        </authorList>
    </citation>
    <scope>NUCLEOTIDE SEQUENCE [LARGE SCALE GENOMIC DNA]</scope>
    <source>
        <strain evidence="5">CGMCC 1.16275</strain>
    </source>
</reference>
<dbReference type="PANTHER" id="PTHR43767">
    <property type="entry name" value="LONG-CHAIN-FATTY-ACID--COA LIGASE"/>
    <property type="match status" value="1"/>
</dbReference>
<accession>A0ABW2KU98</accession>
<feature type="domain" description="AMP-dependent synthetase/ligase" evidence="2">
    <location>
        <begin position="46"/>
        <end position="421"/>
    </location>
</feature>
<dbReference type="InterPro" id="IPR000873">
    <property type="entry name" value="AMP-dep_synth/lig_dom"/>
</dbReference>
<dbReference type="PROSITE" id="PS00455">
    <property type="entry name" value="AMP_BINDING"/>
    <property type="match status" value="1"/>
</dbReference>
<dbReference type="InterPro" id="IPR042099">
    <property type="entry name" value="ANL_N_sf"/>
</dbReference>
<gene>
    <name evidence="4" type="ORF">ACFQPS_06970</name>
</gene>
<dbReference type="PANTHER" id="PTHR43767:SF1">
    <property type="entry name" value="NONRIBOSOMAL PEPTIDE SYNTHASE PES1 (EUROFUNG)-RELATED"/>
    <property type="match status" value="1"/>
</dbReference>
<protein>
    <submittedName>
        <fullName evidence="4">AMP-binding protein</fullName>
    </submittedName>
</protein>
<dbReference type="InterPro" id="IPR050237">
    <property type="entry name" value="ATP-dep_AMP-bd_enzyme"/>
</dbReference>
<evidence type="ECO:0000313" key="5">
    <source>
        <dbReference type="Proteomes" id="UP001596456"/>
    </source>
</evidence>
<evidence type="ECO:0000313" key="4">
    <source>
        <dbReference type="EMBL" id="MFC7332900.1"/>
    </source>
</evidence>
<dbReference type="InterPro" id="IPR045851">
    <property type="entry name" value="AMP-bd_C_sf"/>
</dbReference>